<accession>A0A851GI36</accession>
<organism evidence="4 5">
    <name type="scientific">Oceaniferula marina</name>
    <dbReference type="NCBI Taxonomy" id="2748318"/>
    <lineage>
        <taxon>Bacteria</taxon>
        <taxon>Pseudomonadati</taxon>
        <taxon>Verrucomicrobiota</taxon>
        <taxon>Verrucomicrobiia</taxon>
        <taxon>Verrucomicrobiales</taxon>
        <taxon>Verrucomicrobiaceae</taxon>
        <taxon>Oceaniferula</taxon>
    </lineage>
</organism>
<comment type="caution">
    <text evidence="4">The sequence shown here is derived from an EMBL/GenBank/DDBJ whole genome shotgun (WGS) entry which is preliminary data.</text>
</comment>
<evidence type="ECO:0000313" key="4">
    <source>
        <dbReference type="EMBL" id="NWK55531.1"/>
    </source>
</evidence>
<dbReference type="GO" id="GO:0016491">
    <property type="term" value="F:oxidoreductase activity"/>
    <property type="evidence" value="ECO:0007669"/>
    <property type="project" value="UniProtKB-KW"/>
</dbReference>
<sequence length="203" mass="22807">MNTLEAISSRRSVKHYDPEHRMTEEEIEQLIGHAILAPTSFNIQNWRFVVLTDPELRQKVRAAAWDQAQVTEASITILLCADLNAHLKDPARYWKDAPKEAADILVPMIEPFYADKPQLQRDEAMRSCGMAGQSIMMAAREMGYDSCPMIGFDPDAVAKLINLPDDHCIGFMITVGKALKPAWPRPGQLPLSDVMVRDQFPSS</sequence>
<evidence type="ECO:0000256" key="2">
    <source>
        <dbReference type="ARBA" id="ARBA00023002"/>
    </source>
</evidence>
<dbReference type="Pfam" id="PF00881">
    <property type="entry name" value="Nitroreductase"/>
    <property type="match status" value="1"/>
</dbReference>
<dbReference type="CDD" id="cd02137">
    <property type="entry name" value="MhqN-like"/>
    <property type="match status" value="1"/>
</dbReference>
<evidence type="ECO:0000259" key="3">
    <source>
        <dbReference type="Pfam" id="PF00881"/>
    </source>
</evidence>
<dbReference type="Gene3D" id="3.40.109.10">
    <property type="entry name" value="NADH Oxidase"/>
    <property type="match status" value="1"/>
</dbReference>
<protein>
    <submittedName>
        <fullName evidence="4">Nitroreductase family protein</fullName>
    </submittedName>
</protein>
<comment type="similarity">
    <text evidence="1">Belongs to the nitroreductase family.</text>
</comment>
<evidence type="ECO:0000256" key="1">
    <source>
        <dbReference type="ARBA" id="ARBA00007118"/>
    </source>
</evidence>
<dbReference type="InterPro" id="IPR029479">
    <property type="entry name" value="Nitroreductase"/>
</dbReference>
<name>A0A851GI36_9BACT</name>
<dbReference type="Proteomes" id="UP000557872">
    <property type="component" value="Unassembled WGS sequence"/>
</dbReference>
<dbReference type="SUPFAM" id="SSF55469">
    <property type="entry name" value="FMN-dependent nitroreductase-like"/>
    <property type="match status" value="1"/>
</dbReference>
<dbReference type="AlphaFoldDB" id="A0A851GI36"/>
<dbReference type="InterPro" id="IPR000415">
    <property type="entry name" value="Nitroreductase-like"/>
</dbReference>
<gene>
    <name evidence="4" type="ORF">HW115_07905</name>
</gene>
<proteinExistence type="inferred from homology"/>
<evidence type="ECO:0000313" key="5">
    <source>
        <dbReference type="Proteomes" id="UP000557872"/>
    </source>
</evidence>
<keyword evidence="5" id="KW-1185">Reference proteome</keyword>
<dbReference type="PANTHER" id="PTHR43673">
    <property type="entry name" value="NAD(P)H NITROREDUCTASE YDGI-RELATED"/>
    <property type="match status" value="1"/>
</dbReference>
<reference evidence="4 5" key="1">
    <citation type="submission" date="2020-07" db="EMBL/GenBank/DDBJ databases">
        <title>Roseicoccus Jingziensis gen. nov., sp. nov., isolated from coastal seawater.</title>
        <authorList>
            <person name="Feng X."/>
        </authorList>
    </citation>
    <scope>NUCLEOTIDE SEQUENCE [LARGE SCALE GENOMIC DNA]</scope>
    <source>
        <strain evidence="4 5">N1E253</strain>
    </source>
</reference>
<feature type="domain" description="Nitroreductase" evidence="3">
    <location>
        <begin position="7"/>
        <end position="177"/>
    </location>
</feature>
<dbReference type="PANTHER" id="PTHR43673:SF12">
    <property type="entry name" value="PROTEIN DRGA"/>
    <property type="match status" value="1"/>
</dbReference>
<dbReference type="EMBL" id="JACBAZ010000002">
    <property type="protein sequence ID" value="NWK55531.1"/>
    <property type="molecule type" value="Genomic_DNA"/>
</dbReference>
<dbReference type="RefSeq" id="WP_178932043.1">
    <property type="nucleotide sequence ID" value="NZ_JACBAZ010000002.1"/>
</dbReference>
<keyword evidence="2" id="KW-0560">Oxidoreductase</keyword>